<proteinExistence type="predicted"/>
<keyword evidence="2" id="KW-0732">Signal</keyword>
<feature type="domain" description="Secretion system C-terminal sorting" evidence="5">
    <location>
        <begin position="619"/>
        <end position="684"/>
    </location>
</feature>
<dbReference type="Pfam" id="PF18962">
    <property type="entry name" value="Por_Secre_tail"/>
    <property type="match status" value="1"/>
</dbReference>
<dbReference type="InterPro" id="IPR026444">
    <property type="entry name" value="Secre_tail"/>
</dbReference>
<evidence type="ECO:0000256" key="1">
    <source>
        <dbReference type="ARBA" id="ARBA00022531"/>
    </source>
</evidence>
<dbReference type="SUPFAM" id="SSF110296">
    <property type="entry name" value="Oligoxyloglucan reducing end-specific cellobiohydrolase"/>
    <property type="match status" value="2"/>
</dbReference>
<dbReference type="RefSeq" id="WP_123869935.1">
    <property type="nucleotide sequence ID" value="NZ_CP033932.1"/>
</dbReference>
<organism evidence="6 7">
    <name type="scientific">Chryseobacterium bernardetii</name>
    <dbReference type="NCBI Taxonomy" id="1241978"/>
    <lineage>
        <taxon>Bacteria</taxon>
        <taxon>Pseudomonadati</taxon>
        <taxon>Bacteroidota</taxon>
        <taxon>Flavobacteriia</taxon>
        <taxon>Flavobacteriales</taxon>
        <taxon>Weeksellaceae</taxon>
        <taxon>Chryseobacterium group</taxon>
        <taxon>Chryseobacterium</taxon>
    </lineage>
</organism>
<dbReference type="InterPro" id="IPR028203">
    <property type="entry name" value="PSII_CF48-like_dom"/>
</dbReference>
<dbReference type="GeneID" id="99065018"/>
<dbReference type="KEGG" id="cben:EG339_09365"/>
<reference evidence="7" key="1">
    <citation type="submission" date="2018-11" db="EMBL/GenBank/DDBJ databases">
        <title>Proposal to divide the Flavobacteriaceae and reorganize its genera based on Amino Acid Identity values calculated from whole genome sequences.</title>
        <authorList>
            <person name="Nicholson A.C."/>
            <person name="Gulvik C.A."/>
            <person name="Whitney A.M."/>
            <person name="Humrighouse B.W."/>
            <person name="Bell M."/>
            <person name="Holmes B."/>
            <person name="Steigerwalt A.G."/>
            <person name="Villarma A."/>
            <person name="Sheth M."/>
            <person name="Batra D."/>
            <person name="Pryor J."/>
            <person name="Bernardet J.-F."/>
            <person name="Hugo C."/>
            <person name="Kampfer P."/>
            <person name="Newman J."/>
            <person name="McQuiston J.R."/>
        </authorList>
    </citation>
    <scope>NUCLEOTIDE SEQUENCE [LARGE SCALE GENOMIC DNA]</scope>
    <source>
        <strain evidence="7">G0229</strain>
    </source>
</reference>
<evidence type="ECO:0000256" key="3">
    <source>
        <dbReference type="ARBA" id="ARBA00023276"/>
    </source>
</evidence>
<dbReference type="AlphaFoldDB" id="A0A3G6TA61"/>
<dbReference type="Gene3D" id="2.130.10.10">
    <property type="entry name" value="YVTN repeat-like/Quinoprotein amine dehydrogenase"/>
    <property type="match status" value="3"/>
</dbReference>
<evidence type="ECO:0000313" key="6">
    <source>
        <dbReference type="EMBL" id="AZB24787.1"/>
    </source>
</evidence>
<evidence type="ECO:0000256" key="2">
    <source>
        <dbReference type="ARBA" id="ARBA00022729"/>
    </source>
</evidence>
<dbReference type="PANTHER" id="PTHR47199:SF2">
    <property type="entry name" value="PHOTOSYSTEM II STABILITY_ASSEMBLY FACTOR HCF136, CHLOROPLASTIC"/>
    <property type="match status" value="1"/>
</dbReference>
<dbReference type="Proteomes" id="UP000271193">
    <property type="component" value="Chromosome"/>
</dbReference>
<dbReference type="PANTHER" id="PTHR47199">
    <property type="entry name" value="PHOTOSYSTEM II STABILITY/ASSEMBLY FACTOR HCF136, CHLOROPLASTIC"/>
    <property type="match status" value="1"/>
</dbReference>
<dbReference type="InterPro" id="IPR015943">
    <property type="entry name" value="WD40/YVTN_repeat-like_dom_sf"/>
</dbReference>
<dbReference type="GO" id="GO:0009523">
    <property type="term" value="C:photosystem II"/>
    <property type="evidence" value="ECO:0007669"/>
    <property type="project" value="UniProtKB-KW"/>
</dbReference>
<name>A0A3G6TA61_9FLAO</name>
<gene>
    <name evidence="6" type="ORF">EG339_09365</name>
</gene>
<dbReference type="InterPro" id="IPR036278">
    <property type="entry name" value="Sialidase_sf"/>
</dbReference>
<evidence type="ECO:0000259" key="4">
    <source>
        <dbReference type="Pfam" id="PF14870"/>
    </source>
</evidence>
<dbReference type="GO" id="GO:0015979">
    <property type="term" value="P:photosynthesis"/>
    <property type="evidence" value="ECO:0007669"/>
    <property type="project" value="UniProtKB-KW"/>
</dbReference>
<feature type="domain" description="Photosynthesis system II assembly factor Ycf48/Hcf136-like" evidence="4">
    <location>
        <begin position="195"/>
        <end position="310"/>
    </location>
</feature>
<accession>A0A3G6TA61</accession>
<keyword evidence="1" id="KW-0602">Photosynthesis</keyword>
<dbReference type="EMBL" id="CP033932">
    <property type="protein sequence ID" value="AZB24787.1"/>
    <property type="molecule type" value="Genomic_DNA"/>
</dbReference>
<keyword evidence="3" id="KW-0604">Photosystem II</keyword>
<protein>
    <submittedName>
        <fullName evidence="6">T9SS C-terminal target domain-containing protein</fullName>
    </submittedName>
</protein>
<keyword evidence="7" id="KW-1185">Reference proteome</keyword>
<evidence type="ECO:0000313" key="7">
    <source>
        <dbReference type="Proteomes" id="UP000271193"/>
    </source>
</evidence>
<dbReference type="NCBIfam" id="TIGR04183">
    <property type="entry name" value="Por_Secre_tail"/>
    <property type="match status" value="1"/>
</dbReference>
<sequence length="686" mass="75907">MNKYFTFLLLGFISFFDAQEWKFLTPVKSFSIITNLEVTPDQTLYMLDQSQYGVVASSKDGGHTWRKLFRNEIYRDIQMLNNNIGFILTQTGIYKTTDGFNTSVSKSANAAFLRSFYFVNESVGFLGGNSGVIYKTLNSGNSFSFVSLPEQSNINDIFFIDENIGFVCAANGKVYKTTNQGANWTVTSLSSTSINKILFINNTDAFIVGNNGKLFKTNDQGVNWSPVTISATYNLNDIKFYSSQLYIVGDDNRIYKSSDLGQTWTNQRLINTYPYFNLNSIGILNGNMIVGGESNIYKSADTTNWSILVPGIYPSELKSISFANDNQGTITGSGSTGFYSVVYRTTDGGHNWINQMTTFTLNAYKGVQLKENGKGILVGNGNYALTSNFGQTWSSFSSTNPATYPSAFWIKNNGDILLGTASPYVSPPNGIHFISPPSTASQFTDMGKIESIQFYNDMIGYAGGSQKLYKTTDGGITWTSVFEATGYLNSVNVISATKITISANYGKTYTSNNSGATWVDTTNSNSSKFYFLNENLGFYYDSNNDLYRTTDGGATSQLVVSSASNYDLSLANINAYKYFNNKVIAVGNYSDIYIVDFSNLSLATNENDIVNKNNSQLLIYPNPASSSIFFKTNVVLDKVQLYDTNGKKVLCSKENNGINISHLPQGVYFVKFESNGKWLTQKIIKK</sequence>
<dbReference type="Pfam" id="PF14870">
    <property type="entry name" value="PSII_BNR"/>
    <property type="match status" value="1"/>
</dbReference>
<evidence type="ECO:0000259" key="5">
    <source>
        <dbReference type="Pfam" id="PF18962"/>
    </source>
</evidence>
<dbReference type="SUPFAM" id="SSF50939">
    <property type="entry name" value="Sialidases"/>
    <property type="match status" value="1"/>
</dbReference>